<dbReference type="Proteomes" id="UP000651977">
    <property type="component" value="Unassembled WGS sequence"/>
</dbReference>
<sequence>MTVLTQSSLEALGNSPVGVGLRHEHYNFALEPSSPSIDFVEVHAENFFAKGGATSYLLDQVAERYPVSIHGTSMGLGSGVSINDQYLKNFARLVNRIKPFLISDHACFTWGNLTNEPVHAGDLLPLQFDRATLQALSDNVDRVQQLLGRQILVENIVSYKSFAHNDFSETEFFSRLVENTQCGLLVDLNNLLVNFKNFPVGKPIEVAKQWLTEVPSDAVKELHLAGSSEPAPGAMIVDDHAQAVSDECWLLFYEAIKRFPEAAVLLEWDNNLPAWDELISEARKANGWMNRLKTELI</sequence>
<reference evidence="2" key="1">
    <citation type="journal article" date="2019" name="Int. J. Syst. Evol. Microbiol.">
        <title>The Global Catalogue of Microorganisms (GCM) 10K type strain sequencing project: providing services to taxonomists for standard genome sequencing and annotation.</title>
        <authorList>
            <consortium name="The Broad Institute Genomics Platform"/>
            <consortium name="The Broad Institute Genome Sequencing Center for Infectious Disease"/>
            <person name="Wu L."/>
            <person name="Ma J."/>
        </authorList>
    </citation>
    <scope>NUCLEOTIDE SEQUENCE [LARGE SCALE GENOMIC DNA]</scope>
    <source>
        <strain evidence="2">CGMCC 1.10131</strain>
    </source>
</reference>
<dbReference type="InterPro" id="IPR007801">
    <property type="entry name" value="MbnB/TglH/ChrH"/>
</dbReference>
<keyword evidence="2" id="KW-1185">Reference proteome</keyword>
<organism evidence="1 2">
    <name type="scientific">Agarivorans gilvus</name>
    <dbReference type="NCBI Taxonomy" id="680279"/>
    <lineage>
        <taxon>Bacteria</taxon>
        <taxon>Pseudomonadati</taxon>
        <taxon>Pseudomonadota</taxon>
        <taxon>Gammaproteobacteria</taxon>
        <taxon>Alteromonadales</taxon>
        <taxon>Alteromonadaceae</taxon>
        <taxon>Agarivorans</taxon>
    </lineage>
</organism>
<protein>
    <submittedName>
        <fullName evidence="1">UPF0276 protein RB0508</fullName>
    </submittedName>
</protein>
<dbReference type="RefSeq" id="WP_055732673.1">
    <property type="nucleotide sequence ID" value="NZ_BMDY01000040.1"/>
</dbReference>
<dbReference type="PANTHER" id="PTHR42194:SF1">
    <property type="entry name" value="UPF0276 PROTEIN HI_1600"/>
    <property type="match status" value="1"/>
</dbReference>
<dbReference type="NCBIfam" id="NF003818">
    <property type="entry name" value="PRK05409.1"/>
    <property type="match status" value="1"/>
</dbReference>
<name>A0ABQ1I8D1_9ALTE</name>
<dbReference type="EMBL" id="BMDY01000040">
    <property type="protein sequence ID" value="GGB21260.1"/>
    <property type="molecule type" value="Genomic_DNA"/>
</dbReference>
<accession>A0ABQ1I8D1</accession>
<comment type="caution">
    <text evidence="1">The sequence shown here is derived from an EMBL/GenBank/DDBJ whole genome shotgun (WGS) entry which is preliminary data.</text>
</comment>
<proteinExistence type="predicted"/>
<gene>
    <name evidence="1" type="ORF">GCM10007414_38300</name>
</gene>
<evidence type="ECO:0000313" key="1">
    <source>
        <dbReference type="EMBL" id="GGB21260.1"/>
    </source>
</evidence>
<dbReference type="Gene3D" id="3.20.20.150">
    <property type="entry name" value="Divalent-metal-dependent TIM barrel enzymes"/>
    <property type="match status" value="1"/>
</dbReference>
<dbReference type="Pfam" id="PF05114">
    <property type="entry name" value="MbnB_TglH_ChrH"/>
    <property type="match status" value="1"/>
</dbReference>
<dbReference type="PANTHER" id="PTHR42194">
    <property type="entry name" value="UPF0276 PROTEIN HI_1600"/>
    <property type="match status" value="1"/>
</dbReference>
<evidence type="ECO:0000313" key="2">
    <source>
        <dbReference type="Proteomes" id="UP000651977"/>
    </source>
</evidence>